<keyword evidence="3" id="KW-0813">Transport</keyword>
<dbReference type="EMBL" id="MJEQ01037184">
    <property type="protein sequence ID" value="OIT06178.1"/>
    <property type="molecule type" value="Genomic_DNA"/>
</dbReference>
<protein>
    <submittedName>
        <fullName evidence="9">Amino acid transporter ant1</fullName>
    </submittedName>
</protein>
<keyword evidence="3" id="KW-0029">Amino-acid transport</keyword>
<keyword evidence="2 7" id="KW-0812">Transmembrane</keyword>
<feature type="transmembrane region" description="Helical" evidence="7">
    <location>
        <begin position="352"/>
        <end position="373"/>
    </location>
</feature>
<evidence type="ECO:0000256" key="1">
    <source>
        <dbReference type="ARBA" id="ARBA00004141"/>
    </source>
</evidence>
<dbReference type="GeneID" id="109222969"/>
<gene>
    <name evidence="9" type="primary">ANT1_0</name>
    <name evidence="9" type="ORF">A4A49_38604</name>
</gene>
<evidence type="ECO:0000256" key="6">
    <source>
        <dbReference type="SAM" id="MobiDB-lite"/>
    </source>
</evidence>
<evidence type="ECO:0000313" key="10">
    <source>
        <dbReference type="Proteomes" id="UP000187609"/>
    </source>
</evidence>
<feature type="transmembrane region" description="Helical" evidence="7">
    <location>
        <begin position="244"/>
        <end position="268"/>
    </location>
</feature>
<dbReference type="OMA" id="QEFDNEP"/>
<comment type="caution">
    <text evidence="9">The sequence shown here is derived from an EMBL/GenBank/DDBJ whole genome shotgun (WGS) entry which is preliminary data.</text>
</comment>
<comment type="subcellular location">
    <subcellularLocation>
        <location evidence="1">Membrane</location>
        <topology evidence="1">Multi-pass membrane protein</topology>
    </subcellularLocation>
</comment>
<dbReference type="GO" id="GO:0015179">
    <property type="term" value="F:L-amino acid transmembrane transporter activity"/>
    <property type="evidence" value="ECO:0007669"/>
    <property type="project" value="TreeGrafter"/>
</dbReference>
<keyword evidence="10" id="KW-1185">Reference proteome</keyword>
<organism evidence="9 10">
    <name type="scientific">Nicotiana attenuata</name>
    <name type="common">Coyote tobacco</name>
    <dbReference type="NCBI Taxonomy" id="49451"/>
    <lineage>
        <taxon>Eukaryota</taxon>
        <taxon>Viridiplantae</taxon>
        <taxon>Streptophyta</taxon>
        <taxon>Embryophyta</taxon>
        <taxon>Tracheophyta</taxon>
        <taxon>Spermatophyta</taxon>
        <taxon>Magnoliopsida</taxon>
        <taxon>eudicotyledons</taxon>
        <taxon>Gunneridae</taxon>
        <taxon>Pentapetalae</taxon>
        <taxon>asterids</taxon>
        <taxon>lamiids</taxon>
        <taxon>Solanales</taxon>
        <taxon>Solanaceae</taxon>
        <taxon>Nicotianoideae</taxon>
        <taxon>Nicotianeae</taxon>
        <taxon>Nicotiana</taxon>
    </lineage>
</organism>
<keyword evidence="4 7" id="KW-1133">Transmembrane helix</keyword>
<dbReference type="KEGG" id="nau:109222969"/>
<reference evidence="9" key="1">
    <citation type="submission" date="2016-11" db="EMBL/GenBank/DDBJ databases">
        <title>The genome of Nicotiana attenuata.</title>
        <authorList>
            <person name="Xu S."/>
            <person name="Brockmoeller T."/>
            <person name="Gaquerel E."/>
            <person name="Navarro A."/>
            <person name="Kuhl H."/>
            <person name="Gase K."/>
            <person name="Ling Z."/>
            <person name="Zhou W."/>
            <person name="Kreitzer C."/>
            <person name="Stanke M."/>
            <person name="Tang H."/>
            <person name="Lyons E."/>
            <person name="Pandey P."/>
            <person name="Pandey S.P."/>
            <person name="Timmermann B."/>
            <person name="Baldwin I.T."/>
        </authorList>
    </citation>
    <scope>NUCLEOTIDE SEQUENCE [LARGE SCALE GENOMIC DNA]</scope>
    <source>
        <strain evidence="9">UT</strain>
    </source>
</reference>
<dbReference type="AlphaFoldDB" id="A0A1J6INA6"/>
<dbReference type="Pfam" id="PF01490">
    <property type="entry name" value="Aa_trans"/>
    <property type="match status" value="1"/>
</dbReference>
<keyword evidence="5 7" id="KW-0472">Membrane</keyword>
<dbReference type="SMR" id="A0A1J6INA6"/>
<evidence type="ECO:0000259" key="8">
    <source>
        <dbReference type="Pfam" id="PF01490"/>
    </source>
</evidence>
<feature type="region of interest" description="Disordered" evidence="6">
    <location>
        <begin position="1"/>
        <end position="21"/>
    </location>
</feature>
<feature type="transmembrane region" description="Helical" evidence="7">
    <location>
        <begin position="169"/>
        <end position="191"/>
    </location>
</feature>
<feature type="transmembrane region" description="Helical" evidence="7">
    <location>
        <begin position="55"/>
        <end position="75"/>
    </location>
</feature>
<name>A0A1J6INA6_NICAT</name>
<feature type="transmembrane region" description="Helical" evidence="7">
    <location>
        <begin position="135"/>
        <end position="157"/>
    </location>
</feature>
<feature type="transmembrane region" description="Helical" evidence="7">
    <location>
        <begin position="27"/>
        <end position="49"/>
    </location>
</feature>
<feature type="transmembrane region" description="Helical" evidence="7">
    <location>
        <begin position="324"/>
        <end position="346"/>
    </location>
</feature>
<evidence type="ECO:0000256" key="4">
    <source>
        <dbReference type="ARBA" id="ARBA00022989"/>
    </source>
</evidence>
<feature type="domain" description="Amino acid transporter transmembrane" evidence="8">
    <location>
        <begin position="25"/>
        <end position="406"/>
    </location>
</feature>
<evidence type="ECO:0000256" key="7">
    <source>
        <dbReference type="SAM" id="Phobius"/>
    </source>
</evidence>
<dbReference type="GO" id="GO:0005774">
    <property type="term" value="C:vacuolar membrane"/>
    <property type="evidence" value="ECO:0007669"/>
    <property type="project" value="TreeGrafter"/>
</dbReference>
<sequence>MESHNVETIESQNQTQQPLEPTSGTSFLLTCFNGLNALSGVGLLSIAYALSAGGWLSLIMLFLIAIICCYTGFLLKECMSDVPALVKTYPDIGQYGFGKIGRIMVSVFMYLELYLVAIEFLILEGDNLHKLFPDANFHVGGIKIVGRKAFVILAALIILPTTWLNNLGLLAYISAGGVLSSIILVVSVFWVGVTDGVGFQESGTLWRWNGLGTAVSMFTFCYCGHAVLPTLYHSMKDKRQFSKVLLVCFLLSTITYGSMATMGCLMYGQNLMSQVTLNLPTGKVSSKIAIYTTLISPLTKYALIVSPIATAIEDTLPCCKSRPMSCLARTILVISTVIIALVVPVFEYVMTFVGAFTGISLSILFPCICYLKIRKPYLRSFGIEVMFIAAILVLGSSVALYGTYVSLKNILSNIH</sequence>
<feature type="transmembrane region" description="Helical" evidence="7">
    <location>
        <begin position="103"/>
        <end position="123"/>
    </location>
</feature>
<feature type="transmembrane region" description="Helical" evidence="7">
    <location>
        <begin position="288"/>
        <end position="312"/>
    </location>
</feature>
<proteinExistence type="predicted"/>
<dbReference type="Gramene" id="OIT06178">
    <property type="protein sequence ID" value="OIT06178"/>
    <property type="gene ID" value="A4A49_38604"/>
</dbReference>
<evidence type="ECO:0000313" key="9">
    <source>
        <dbReference type="EMBL" id="OIT06178.1"/>
    </source>
</evidence>
<dbReference type="Proteomes" id="UP000187609">
    <property type="component" value="Unassembled WGS sequence"/>
</dbReference>
<feature type="transmembrane region" description="Helical" evidence="7">
    <location>
        <begin position="211"/>
        <end position="232"/>
    </location>
</feature>
<feature type="compositionally biased region" description="Polar residues" evidence="6">
    <location>
        <begin position="8"/>
        <end position="21"/>
    </location>
</feature>
<dbReference type="OrthoDB" id="1261840at2759"/>
<dbReference type="InterPro" id="IPR013057">
    <property type="entry name" value="AA_transpt_TM"/>
</dbReference>
<evidence type="ECO:0000256" key="2">
    <source>
        <dbReference type="ARBA" id="ARBA00022692"/>
    </source>
</evidence>
<feature type="transmembrane region" description="Helical" evidence="7">
    <location>
        <begin position="385"/>
        <end position="407"/>
    </location>
</feature>
<accession>A0A1J6INA6</accession>
<evidence type="ECO:0000256" key="5">
    <source>
        <dbReference type="ARBA" id="ARBA00023136"/>
    </source>
</evidence>
<evidence type="ECO:0000256" key="3">
    <source>
        <dbReference type="ARBA" id="ARBA00022970"/>
    </source>
</evidence>
<dbReference type="PANTHER" id="PTHR22950:SF698">
    <property type="entry name" value="AMINO ACID TRANSPORTER TRANSMEMBRANE DOMAIN-CONTAINING PROTEIN"/>
    <property type="match status" value="1"/>
</dbReference>
<dbReference type="PANTHER" id="PTHR22950">
    <property type="entry name" value="AMINO ACID TRANSPORTER"/>
    <property type="match status" value="1"/>
</dbReference>